<keyword evidence="3" id="KW-0808">Transferase</keyword>
<dbReference type="GO" id="GO:0008168">
    <property type="term" value="F:methyltransferase activity"/>
    <property type="evidence" value="ECO:0007669"/>
    <property type="project" value="UniProtKB-KW"/>
</dbReference>
<dbReference type="PANTHER" id="PTHR43757:SF2">
    <property type="entry name" value="AMINOMETHYLTRANSFERASE, MITOCHONDRIAL"/>
    <property type="match status" value="1"/>
</dbReference>
<dbReference type="InterPro" id="IPR028896">
    <property type="entry name" value="GcvT/YgfZ/DmdA"/>
</dbReference>
<accession>A0A1G8QQI1</accession>
<proteinExistence type="predicted"/>
<evidence type="ECO:0000313" key="4">
    <source>
        <dbReference type="Proteomes" id="UP000199682"/>
    </source>
</evidence>
<evidence type="ECO:0000259" key="2">
    <source>
        <dbReference type="Pfam" id="PF08669"/>
    </source>
</evidence>
<organism evidence="3 4">
    <name type="scientific">Lentzea albidocapillata subsp. violacea</name>
    <dbReference type="NCBI Taxonomy" id="128104"/>
    <lineage>
        <taxon>Bacteria</taxon>
        <taxon>Bacillati</taxon>
        <taxon>Actinomycetota</taxon>
        <taxon>Actinomycetes</taxon>
        <taxon>Pseudonocardiales</taxon>
        <taxon>Pseudonocardiaceae</taxon>
        <taxon>Lentzea</taxon>
    </lineage>
</organism>
<dbReference type="EMBL" id="FNET01000001">
    <property type="protein sequence ID" value="SDJ06390.1"/>
    <property type="molecule type" value="Genomic_DNA"/>
</dbReference>
<dbReference type="Pfam" id="PF01571">
    <property type="entry name" value="GCV_T"/>
    <property type="match status" value="1"/>
</dbReference>
<dbReference type="Proteomes" id="UP000199682">
    <property type="component" value="Unassembled WGS sequence"/>
</dbReference>
<sequence length="190" mass="20737">MFVDVTGHSGQAWQEDAPDPVWEALMAAGEKYGITPYGTETMHVLRAEKGYPIIGQETDATVTPQDLGMSWAVSKKPDFIGKRSFARAENNRTDRKQLVGLLSVDPAVLLPEGSQIVETDRLPEPPVRMLGHVTSSYPSAALGRTFAPALVRSGRERIGETLYVPVEDSLVPVTVTESVLYDKEGARRNG</sequence>
<dbReference type="InterPro" id="IPR006222">
    <property type="entry name" value="GCVT_N"/>
</dbReference>
<dbReference type="InterPro" id="IPR029043">
    <property type="entry name" value="GcvT/YgfZ_C"/>
</dbReference>
<gene>
    <name evidence="3" type="ORF">SAMN04488074_101412</name>
</gene>
<dbReference type="SUPFAM" id="SSF103025">
    <property type="entry name" value="Folate-binding domain"/>
    <property type="match status" value="1"/>
</dbReference>
<dbReference type="InterPro" id="IPR013977">
    <property type="entry name" value="GcvT_C"/>
</dbReference>
<feature type="domain" description="Aminomethyltransferase C-terminal" evidence="2">
    <location>
        <begin position="96"/>
        <end position="182"/>
    </location>
</feature>
<evidence type="ECO:0000259" key="1">
    <source>
        <dbReference type="Pfam" id="PF01571"/>
    </source>
</evidence>
<feature type="domain" description="GCVT N-terminal" evidence="1">
    <location>
        <begin position="19"/>
        <end position="76"/>
    </location>
</feature>
<dbReference type="AlphaFoldDB" id="A0A1G8QQI1"/>
<dbReference type="SUPFAM" id="SSF101790">
    <property type="entry name" value="Aminomethyltransferase beta-barrel domain"/>
    <property type="match status" value="1"/>
</dbReference>
<dbReference type="Pfam" id="PF08669">
    <property type="entry name" value="GCV_T_C"/>
    <property type="match status" value="1"/>
</dbReference>
<dbReference type="Gene3D" id="3.30.1360.120">
    <property type="entry name" value="Probable tRNA modification gtpase trme, domain 1"/>
    <property type="match status" value="1"/>
</dbReference>
<dbReference type="GO" id="GO:0032259">
    <property type="term" value="P:methylation"/>
    <property type="evidence" value="ECO:0007669"/>
    <property type="project" value="UniProtKB-KW"/>
</dbReference>
<dbReference type="PANTHER" id="PTHR43757">
    <property type="entry name" value="AMINOMETHYLTRANSFERASE"/>
    <property type="match status" value="1"/>
</dbReference>
<evidence type="ECO:0000313" key="3">
    <source>
        <dbReference type="EMBL" id="SDJ06390.1"/>
    </source>
</evidence>
<name>A0A1G8QQI1_9PSEU</name>
<keyword evidence="3" id="KW-0489">Methyltransferase</keyword>
<protein>
    <submittedName>
        <fullName evidence="3">Aminomethyltransferase folate-binding domain-containing protein</fullName>
    </submittedName>
</protein>
<dbReference type="InterPro" id="IPR027266">
    <property type="entry name" value="TrmE/GcvT-like"/>
</dbReference>
<reference evidence="4" key="1">
    <citation type="submission" date="2016-10" db="EMBL/GenBank/DDBJ databases">
        <authorList>
            <person name="Varghese N."/>
            <person name="Submissions S."/>
        </authorList>
    </citation>
    <scope>NUCLEOTIDE SEQUENCE [LARGE SCALE GENOMIC DNA]</scope>
    <source>
        <strain evidence="4">DSM 44796</strain>
    </source>
</reference>